<comment type="caution">
    <text evidence="2">The sequence shown here is derived from an EMBL/GenBank/DDBJ whole genome shotgun (WGS) entry which is preliminary data.</text>
</comment>
<organism evidence="2 3">
    <name type="scientific">Cystoisospora suis</name>
    <dbReference type="NCBI Taxonomy" id="483139"/>
    <lineage>
        <taxon>Eukaryota</taxon>
        <taxon>Sar</taxon>
        <taxon>Alveolata</taxon>
        <taxon>Apicomplexa</taxon>
        <taxon>Conoidasida</taxon>
        <taxon>Coccidia</taxon>
        <taxon>Eucoccidiorida</taxon>
        <taxon>Eimeriorina</taxon>
        <taxon>Sarcocystidae</taxon>
        <taxon>Cystoisospora</taxon>
    </lineage>
</organism>
<dbReference type="AlphaFoldDB" id="A0A2C6L007"/>
<sequence length="95" mass="10592">MHSLIASQFSSSSFRFSSAAIAKCVLSLFSSVGIEGLLLTSSSSFAWRSFAPSLREGRRKKRDGSSNAIMTSTEKKKRRMKKEKKGRRSLVFLLL</sequence>
<dbReference type="GeneID" id="94428265"/>
<evidence type="ECO:0000256" key="1">
    <source>
        <dbReference type="SAM" id="MobiDB-lite"/>
    </source>
</evidence>
<name>A0A2C6L007_9APIC</name>
<dbReference type="VEuPathDB" id="ToxoDB:CSUI_004873"/>
<feature type="compositionally biased region" description="Basic residues" evidence="1">
    <location>
        <begin position="75"/>
        <end position="88"/>
    </location>
</feature>
<reference evidence="2 3" key="1">
    <citation type="journal article" date="2017" name="Int. J. Parasitol.">
        <title>The genome of the protozoan parasite Cystoisospora suis and a reverse vaccinology approach to identify vaccine candidates.</title>
        <authorList>
            <person name="Palmieri N."/>
            <person name="Shrestha A."/>
            <person name="Ruttkowski B."/>
            <person name="Beck T."/>
            <person name="Vogl C."/>
            <person name="Tomley F."/>
            <person name="Blake D.P."/>
            <person name="Joachim A."/>
        </authorList>
    </citation>
    <scope>NUCLEOTIDE SEQUENCE [LARGE SCALE GENOMIC DNA]</scope>
    <source>
        <strain evidence="2 3">Wien I</strain>
    </source>
</reference>
<accession>A0A2C6L007</accession>
<dbReference type="EMBL" id="MIGC01002332">
    <property type="protein sequence ID" value="PHJ21286.1"/>
    <property type="molecule type" value="Genomic_DNA"/>
</dbReference>
<feature type="region of interest" description="Disordered" evidence="1">
    <location>
        <begin position="57"/>
        <end position="88"/>
    </location>
</feature>
<gene>
    <name evidence="2" type="ORF">CSUI_004873</name>
</gene>
<keyword evidence="3" id="KW-1185">Reference proteome</keyword>
<dbReference type="Proteomes" id="UP000221165">
    <property type="component" value="Unassembled WGS sequence"/>
</dbReference>
<proteinExistence type="predicted"/>
<dbReference type="RefSeq" id="XP_067922970.1">
    <property type="nucleotide sequence ID" value="XM_068065054.1"/>
</dbReference>
<evidence type="ECO:0000313" key="3">
    <source>
        <dbReference type="Proteomes" id="UP000221165"/>
    </source>
</evidence>
<evidence type="ECO:0000313" key="2">
    <source>
        <dbReference type="EMBL" id="PHJ21286.1"/>
    </source>
</evidence>
<protein>
    <submittedName>
        <fullName evidence="2">Uncharacterized protein</fullName>
    </submittedName>
</protein>